<keyword evidence="1" id="KW-0472">Membrane</keyword>
<dbReference type="Proteomes" id="UP000885822">
    <property type="component" value="Unassembled WGS sequence"/>
</dbReference>
<dbReference type="EMBL" id="DRCV01000026">
    <property type="protein sequence ID" value="HDK37498.1"/>
    <property type="molecule type" value="Genomic_DNA"/>
</dbReference>
<protein>
    <submittedName>
        <fullName evidence="2">Uncharacterized protein</fullName>
    </submittedName>
</protein>
<name>A0A831KAU3_9GAMM</name>
<feature type="transmembrane region" description="Helical" evidence="1">
    <location>
        <begin position="43"/>
        <end position="64"/>
    </location>
</feature>
<organism evidence="2">
    <name type="scientific">Thiolapillus brandeum</name>
    <dbReference type="NCBI Taxonomy" id="1076588"/>
    <lineage>
        <taxon>Bacteria</taxon>
        <taxon>Pseudomonadati</taxon>
        <taxon>Pseudomonadota</taxon>
        <taxon>Gammaproteobacteria</taxon>
        <taxon>Chromatiales</taxon>
        <taxon>Sedimenticolaceae</taxon>
        <taxon>Thiolapillus</taxon>
    </lineage>
</organism>
<feature type="non-terminal residue" evidence="2">
    <location>
        <position position="92"/>
    </location>
</feature>
<accession>A0A831KAU3</accession>
<keyword evidence="1" id="KW-0812">Transmembrane</keyword>
<sequence>MTRLQPGRDRWLWVLFLTLAQSPGVVAAVSEVQQGTIFNTTYLVQVLGSLLLVFGCLFGFVFLLKKMNRLPVSERKAIRVLSSVKVGSREKI</sequence>
<proteinExistence type="predicted"/>
<reference evidence="2" key="1">
    <citation type="journal article" date="2020" name="mSystems">
        <title>Genome- and Community-Level Interaction Insights into Carbon Utilization and Element Cycling Functions of Hydrothermarchaeota in Hydrothermal Sediment.</title>
        <authorList>
            <person name="Zhou Z."/>
            <person name="Liu Y."/>
            <person name="Xu W."/>
            <person name="Pan J."/>
            <person name="Luo Z.H."/>
            <person name="Li M."/>
        </authorList>
    </citation>
    <scope>NUCLEOTIDE SEQUENCE [LARGE SCALE GENOMIC DNA]</scope>
    <source>
        <strain evidence="2">HyVt-26</strain>
    </source>
</reference>
<gene>
    <name evidence="2" type="ORF">ENG92_00565</name>
</gene>
<keyword evidence="1" id="KW-1133">Transmembrane helix</keyword>
<evidence type="ECO:0000313" key="2">
    <source>
        <dbReference type="EMBL" id="HDK37498.1"/>
    </source>
</evidence>
<evidence type="ECO:0000256" key="1">
    <source>
        <dbReference type="SAM" id="Phobius"/>
    </source>
</evidence>
<comment type="caution">
    <text evidence="2">The sequence shown here is derived from an EMBL/GenBank/DDBJ whole genome shotgun (WGS) entry which is preliminary data.</text>
</comment>
<dbReference type="AlphaFoldDB" id="A0A831KAU3"/>